<name>A0A2K8Z7J3_9BACT</name>
<evidence type="ECO:0000313" key="9">
    <source>
        <dbReference type="Proteomes" id="UP000232883"/>
    </source>
</evidence>
<dbReference type="InterPro" id="IPR002052">
    <property type="entry name" value="DNA_methylase_N6_adenine_CS"/>
</dbReference>
<dbReference type="Pfam" id="PF01555">
    <property type="entry name" value="N6_N4_Mtase"/>
    <property type="match status" value="1"/>
</dbReference>
<organism evidence="8 9">
    <name type="scientific">Spirosoma pollinicola</name>
    <dbReference type="NCBI Taxonomy" id="2057025"/>
    <lineage>
        <taxon>Bacteria</taxon>
        <taxon>Pseudomonadati</taxon>
        <taxon>Bacteroidota</taxon>
        <taxon>Cytophagia</taxon>
        <taxon>Cytophagales</taxon>
        <taxon>Cytophagaceae</taxon>
        <taxon>Spirosoma</taxon>
    </lineage>
</organism>
<proteinExistence type="inferred from homology"/>
<dbReference type="OrthoDB" id="9800801at2"/>
<evidence type="ECO:0000259" key="7">
    <source>
        <dbReference type="Pfam" id="PF01555"/>
    </source>
</evidence>
<evidence type="ECO:0000313" key="8">
    <source>
        <dbReference type="EMBL" id="AUD05845.1"/>
    </source>
</evidence>
<dbReference type="KEGG" id="spir:CWM47_30770"/>
<keyword evidence="3" id="KW-0489">Methyltransferase</keyword>
<keyword evidence="4" id="KW-0808">Transferase</keyword>
<protein>
    <recommendedName>
        <fullName evidence="2">site-specific DNA-methyltransferase (adenine-specific)</fullName>
        <ecNumber evidence="2">2.1.1.72</ecNumber>
    </recommendedName>
</protein>
<reference evidence="8 9" key="1">
    <citation type="submission" date="2017-11" db="EMBL/GenBank/DDBJ databases">
        <title>Taxonomic description and genome sequences of Spirosoma HA7 sp. nov., isolated from pollen microhabitat of Corylus avellana.</title>
        <authorList>
            <person name="Ambika Manirajan B."/>
            <person name="Suarez C."/>
            <person name="Ratering S."/>
            <person name="Geissler-Plaum R."/>
            <person name="Cardinale M."/>
            <person name="Sylvia S."/>
        </authorList>
    </citation>
    <scope>NUCLEOTIDE SEQUENCE [LARGE SCALE GENOMIC DNA]</scope>
    <source>
        <strain evidence="8 9">HA7</strain>
    </source>
</reference>
<dbReference type="GO" id="GO:0008170">
    <property type="term" value="F:N-methyltransferase activity"/>
    <property type="evidence" value="ECO:0007669"/>
    <property type="project" value="InterPro"/>
</dbReference>
<sequence>MPTLTWIGKDKVINHHHDVPFRILDPQYSYGTPSPDLGEGRAEGNRIIHGDNLEALKALLPYYEGRIKCIYIDPPYNTGNEGWVYNDNVSDPKLKRWLGKVVGKESEDLSRHDKWLCMMYPRLQLLHRLLADDGAIFVSIDDNEQASLKLVMDEIWGPGNFVSSIVWQKNFAPKNDAKHFSTDTESIIAYAKSLTLLKIYRLKRSEKNLQNYKNPDNDIRGLWASSDLLRMEHRDNSVYTITSPSGRQWAPEPGTSWRHPEPELIELVKNNRIWFGLDGNTKPRRKRFLSEIKEGVIPQTLWKHEEVGNTQEAKKEVNSIFKGTNERFPTPKPTRLIERILQIATGPNDIILDSFAGSGTTAHAVLNLNKQDGGNRQFILVEMEDYAETITAERVRRVIDGYGGKDGTGGEFTYYELGPALFTENGLLNEDLPLNRIREYIWYSETRLPFLSTPKTENETPHFLGKLFETAYYFYYQPNELTTLDYDFLSTVQTPAEQYVIYADNCLISPDWLQQRHIIFKKIPRDISRF</sequence>
<dbReference type="InterPro" id="IPR002295">
    <property type="entry name" value="N4/N6-MTase_EcoPI_Mod-like"/>
</dbReference>
<comment type="catalytic activity">
    <reaction evidence="6">
        <text>a 2'-deoxyadenosine in DNA + S-adenosyl-L-methionine = an N(6)-methyl-2'-deoxyadenosine in DNA + S-adenosyl-L-homocysteine + H(+)</text>
        <dbReference type="Rhea" id="RHEA:15197"/>
        <dbReference type="Rhea" id="RHEA-COMP:12418"/>
        <dbReference type="Rhea" id="RHEA-COMP:12419"/>
        <dbReference type="ChEBI" id="CHEBI:15378"/>
        <dbReference type="ChEBI" id="CHEBI:57856"/>
        <dbReference type="ChEBI" id="CHEBI:59789"/>
        <dbReference type="ChEBI" id="CHEBI:90615"/>
        <dbReference type="ChEBI" id="CHEBI:90616"/>
        <dbReference type="EC" id="2.1.1.72"/>
    </reaction>
</comment>
<keyword evidence="8" id="KW-0255">Endonuclease</keyword>
<dbReference type="InterPro" id="IPR029063">
    <property type="entry name" value="SAM-dependent_MTases_sf"/>
</dbReference>
<dbReference type="AlphaFoldDB" id="A0A2K8Z7J3"/>
<comment type="similarity">
    <text evidence="1">Belongs to the N(4)/N(6)-methyltransferase family.</text>
</comment>
<dbReference type="EMBL" id="CP025096">
    <property type="protein sequence ID" value="AUD05845.1"/>
    <property type="molecule type" value="Genomic_DNA"/>
</dbReference>
<dbReference type="SUPFAM" id="SSF53335">
    <property type="entry name" value="S-adenosyl-L-methionine-dependent methyltransferases"/>
    <property type="match status" value="1"/>
</dbReference>
<evidence type="ECO:0000256" key="3">
    <source>
        <dbReference type="ARBA" id="ARBA00022603"/>
    </source>
</evidence>
<evidence type="ECO:0000256" key="1">
    <source>
        <dbReference type="ARBA" id="ARBA00006594"/>
    </source>
</evidence>
<keyword evidence="8" id="KW-0540">Nuclease</keyword>
<dbReference type="Gene3D" id="3.40.50.150">
    <property type="entry name" value="Vaccinia Virus protein VP39"/>
    <property type="match status" value="1"/>
</dbReference>
<dbReference type="GO" id="GO:0032259">
    <property type="term" value="P:methylation"/>
    <property type="evidence" value="ECO:0007669"/>
    <property type="project" value="UniProtKB-KW"/>
</dbReference>
<evidence type="ECO:0000256" key="6">
    <source>
        <dbReference type="ARBA" id="ARBA00047942"/>
    </source>
</evidence>
<accession>A0A2K8Z7J3</accession>
<keyword evidence="8" id="KW-0378">Hydrolase</keyword>
<dbReference type="GO" id="GO:0009007">
    <property type="term" value="F:site-specific DNA-methyltransferase (adenine-specific) activity"/>
    <property type="evidence" value="ECO:0007669"/>
    <property type="project" value="UniProtKB-EC"/>
</dbReference>
<gene>
    <name evidence="8" type="ORF">CWM47_30770</name>
</gene>
<dbReference type="PRINTS" id="PR00506">
    <property type="entry name" value="D21N6MTFRASE"/>
</dbReference>
<dbReference type="RefSeq" id="WP_100992397.1">
    <property type="nucleotide sequence ID" value="NZ_CP025096.1"/>
</dbReference>
<feature type="domain" description="DNA methylase N-4/N-6" evidence="7">
    <location>
        <begin position="67"/>
        <end position="391"/>
    </location>
</feature>
<evidence type="ECO:0000256" key="2">
    <source>
        <dbReference type="ARBA" id="ARBA00011900"/>
    </source>
</evidence>
<keyword evidence="9" id="KW-1185">Reference proteome</keyword>
<keyword evidence="5" id="KW-0949">S-adenosyl-L-methionine</keyword>
<dbReference type="PROSITE" id="PS00092">
    <property type="entry name" value="N6_MTASE"/>
    <property type="match status" value="1"/>
</dbReference>
<dbReference type="REBASE" id="226923">
    <property type="entry name" value="M.SspHA7ORF30770P"/>
</dbReference>
<dbReference type="GO" id="GO:0003677">
    <property type="term" value="F:DNA binding"/>
    <property type="evidence" value="ECO:0007669"/>
    <property type="project" value="InterPro"/>
</dbReference>
<evidence type="ECO:0000256" key="5">
    <source>
        <dbReference type="ARBA" id="ARBA00022691"/>
    </source>
</evidence>
<evidence type="ECO:0000256" key="4">
    <source>
        <dbReference type="ARBA" id="ARBA00022679"/>
    </source>
</evidence>
<dbReference type="InterPro" id="IPR002941">
    <property type="entry name" value="DNA_methylase_N4/N6"/>
</dbReference>
<dbReference type="Proteomes" id="UP000232883">
    <property type="component" value="Chromosome"/>
</dbReference>
<dbReference type="EC" id="2.1.1.72" evidence="2"/>
<dbReference type="GO" id="GO:0004519">
    <property type="term" value="F:endonuclease activity"/>
    <property type="evidence" value="ECO:0007669"/>
    <property type="project" value="UniProtKB-KW"/>
</dbReference>